<keyword evidence="3 7" id="KW-0732">Signal</keyword>
<dbReference type="OrthoDB" id="9807299at2"/>
<dbReference type="SUPFAM" id="SSF51126">
    <property type="entry name" value="Pectin lyase-like"/>
    <property type="match status" value="1"/>
</dbReference>
<evidence type="ECO:0000313" key="11">
    <source>
        <dbReference type="Proteomes" id="UP000321080"/>
    </source>
</evidence>
<protein>
    <submittedName>
        <fullName evidence="10">Right-handed parallel beta-helix repeat-containing protein</fullName>
    </submittedName>
</protein>
<dbReference type="InterPro" id="IPR056441">
    <property type="entry name" value="Beta-barrel_GLAA-B_II"/>
</dbReference>
<evidence type="ECO:0000256" key="3">
    <source>
        <dbReference type="ARBA" id="ARBA00022729"/>
    </source>
</evidence>
<keyword evidence="5" id="KW-0378">Hydrolase</keyword>
<dbReference type="Gene3D" id="2.160.20.10">
    <property type="entry name" value="Single-stranded right-handed beta-helix, Pectin lyase-like"/>
    <property type="match status" value="2"/>
</dbReference>
<comment type="catalytic activity">
    <reaction evidence="1">
        <text>Hydrolysis of terminal, non-reducing alpha-D-galactose residues in alpha-D-galactosides, including galactose oligosaccharides, galactomannans and galactolipids.</text>
        <dbReference type="EC" id="3.2.1.22"/>
    </reaction>
</comment>
<dbReference type="GO" id="GO:0004557">
    <property type="term" value="F:alpha-galactosidase activity"/>
    <property type="evidence" value="ECO:0007669"/>
    <property type="project" value="UniProtKB-EC"/>
</dbReference>
<comment type="catalytic activity">
    <reaction evidence="2">
        <text>Hydrolysis of terminal, non-reducing branched (1-&gt;3)-alpha-D-galactosidic residues, producing free D-galactose.</text>
        <dbReference type="EC" id="3.2.1.n1"/>
    </reaction>
</comment>
<dbReference type="AlphaFoldDB" id="A0A5C7GL28"/>
<dbReference type="EMBL" id="VRKQ01000008">
    <property type="protein sequence ID" value="TXG39078.1"/>
    <property type="molecule type" value="Genomic_DNA"/>
</dbReference>
<evidence type="ECO:0000256" key="6">
    <source>
        <dbReference type="ARBA" id="ARBA00023295"/>
    </source>
</evidence>
<evidence type="ECO:0000256" key="1">
    <source>
        <dbReference type="ARBA" id="ARBA00001255"/>
    </source>
</evidence>
<evidence type="ECO:0000256" key="2">
    <source>
        <dbReference type="ARBA" id="ARBA00001271"/>
    </source>
</evidence>
<feature type="signal peptide" evidence="7">
    <location>
        <begin position="1"/>
        <end position="23"/>
    </location>
</feature>
<accession>A0A5C7GL28</accession>
<evidence type="ECO:0000259" key="8">
    <source>
        <dbReference type="Pfam" id="PF23763"/>
    </source>
</evidence>
<feature type="domain" description="GLAA-B beta-barrel" evidence="8">
    <location>
        <begin position="136"/>
        <end position="232"/>
    </location>
</feature>
<comment type="caution">
    <text evidence="10">The sequence shown here is derived from an EMBL/GenBank/DDBJ whole genome shotgun (WGS) entry which is preliminary data.</text>
</comment>
<dbReference type="InterPro" id="IPR011050">
    <property type="entry name" value="Pectin_lyase_fold/virulence"/>
</dbReference>
<evidence type="ECO:0000256" key="4">
    <source>
        <dbReference type="ARBA" id="ARBA00022737"/>
    </source>
</evidence>
<keyword evidence="11" id="KW-1185">Reference proteome</keyword>
<evidence type="ECO:0000313" key="10">
    <source>
        <dbReference type="EMBL" id="TXG39078.1"/>
    </source>
</evidence>
<gene>
    <name evidence="10" type="ORF">FUA22_04145</name>
</gene>
<reference evidence="10 11" key="1">
    <citation type="submission" date="2019-08" db="EMBL/GenBank/DDBJ databases">
        <title>Seonamhaeicola sediminis sp. nov., isolated from marine sediment.</title>
        <authorList>
            <person name="Cao W.R."/>
        </authorList>
    </citation>
    <scope>NUCLEOTIDE SEQUENCE [LARGE SCALE GENOMIC DNA]</scope>
    <source>
        <strain evidence="10 11">1505</strain>
    </source>
</reference>
<organism evidence="10 11">
    <name type="scientific">Seonamhaeicola maritimus</name>
    <dbReference type="NCBI Taxonomy" id="2591822"/>
    <lineage>
        <taxon>Bacteria</taxon>
        <taxon>Pseudomonadati</taxon>
        <taxon>Bacteroidota</taxon>
        <taxon>Flavobacteriia</taxon>
        <taxon>Flavobacteriales</taxon>
        <taxon>Flavobacteriaceae</taxon>
    </lineage>
</organism>
<dbReference type="Pfam" id="PF23763">
    <property type="entry name" value="Beta-barrel_GLAA-B_I"/>
    <property type="match status" value="1"/>
</dbReference>
<keyword evidence="6" id="KW-0326">Glycosidase</keyword>
<keyword evidence="4" id="KW-0677">Repeat</keyword>
<dbReference type="InterPro" id="IPR012334">
    <property type="entry name" value="Pectin_lyas_fold"/>
</dbReference>
<feature type="domain" description="GLAA-B beta-barrel" evidence="9">
    <location>
        <begin position="343"/>
        <end position="410"/>
    </location>
</feature>
<proteinExistence type="predicted"/>
<name>A0A5C7GL28_9FLAO</name>
<evidence type="ECO:0000256" key="7">
    <source>
        <dbReference type="SAM" id="SignalP"/>
    </source>
</evidence>
<dbReference type="InterPro" id="IPR057275">
    <property type="entry name" value="Beta-barrel_GLAA-B_I"/>
</dbReference>
<dbReference type="Proteomes" id="UP000321080">
    <property type="component" value="Unassembled WGS sequence"/>
</dbReference>
<evidence type="ECO:0000259" key="9">
    <source>
        <dbReference type="Pfam" id="PF23764"/>
    </source>
</evidence>
<feature type="chain" id="PRO_5022758751" evidence="7">
    <location>
        <begin position="24"/>
        <end position="605"/>
    </location>
</feature>
<sequence length="605" mass="69043">MKYKILKLVCLSLLMFVVTVTSAQVVYEFSPTDSDITSSVRQAIENTSDKHIKLVFNKGVYRFDPKYAFERFSFITNHGNGYKKVIFRFENFESVEVEGNDSEFVFHGQVAPFQFEKCKNINVQNIALDWDIPFIFEAKVKAVNEVEGWMDVNPLTKGFSWKLKGNHISFPNIGGFSYHELGHTHNFNAETKSTAHGAKGLHLNPERVEKLKNGAYRFYQKLKSYPQVGTIIASKGEKGTNRYAPAFQTQNCKDVVFDKVIVHHALGMGFLFERTENIQILNSGVYTKDGSDKYISSTADATHFANCKGDVLIENCRIESMLDDGTNVHGTYVEVDRIINDYTVRVALKHFEQAGFEFAGIGDEVWFIQSPSPKRGHVNTVSEVTQINETYSDLKFENKIPHNLVLGDVLENKTWNPYFTMRGCKITKHRARNMMIKTPKKIIIENNYLSSEMSSIGLRGETVNWYESGAVEDVVIRNNHFFNCAHGGAEHAVLWVSPKLNKSFDKTELYDRNIIFEGNLIETFDNRIVWADRLDGLVFKGNTIKQTNGVKQLFPKAPLFDFENCNDINIIENVYQGKATNFFETDEKTSVTLKVKKNKGFSYKK</sequence>
<dbReference type="Pfam" id="PF23764">
    <property type="entry name" value="Beta-barrel_GLAA-B_II"/>
    <property type="match status" value="1"/>
</dbReference>
<evidence type="ECO:0000256" key="5">
    <source>
        <dbReference type="ARBA" id="ARBA00022801"/>
    </source>
</evidence>